<feature type="region of interest" description="Disordered" evidence="1">
    <location>
        <begin position="1"/>
        <end position="39"/>
    </location>
</feature>
<name>A0A840ZK11_9HYPH</name>
<evidence type="ECO:0000256" key="1">
    <source>
        <dbReference type="SAM" id="MobiDB-lite"/>
    </source>
</evidence>
<reference evidence="2 3" key="1">
    <citation type="submission" date="2020-08" db="EMBL/GenBank/DDBJ databases">
        <title>Genomic Encyclopedia of Type Strains, Phase IV (KMG-IV): sequencing the most valuable type-strain genomes for metagenomic binning, comparative biology and taxonomic classification.</title>
        <authorList>
            <person name="Goeker M."/>
        </authorList>
    </citation>
    <scope>NUCLEOTIDE SEQUENCE [LARGE SCALE GENOMIC DNA]</scope>
    <source>
        <strain evidence="2 3">DSM 2163</strain>
    </source>
</reference>
<feature type="compositionally biased region" description="Polar residues" evidence="1">
    <location>
        <begin position="30"/>
        <end position="39"/>
    </location>
</feature>
<accession>A0A840ZK11</accession>
<protein>
    <submittedName>
        <fullName evidence="2">Uncharacterized protein</fullName>
    </submittedName>
</protein>
<dbReference type="EMBL" id="JACHOP010000008">
    <property type="protein sequence ID" value="MBB5757650.1"/>
    <property type="molecule type" value="Genomic_DNA"/>
</dbReference>
<gene>
    <name evidence="2" type="ORF">HNR00_002364</name>
</gene>
<sequence length="39" mass="3982">MTRSVIPRNATRQSGAPKANPDPEGRAGGVQSTTGLDTS</sequence>
<keyword evidence="3" id="KW-1185">Reference proteome</keyword>
<proteinExistence type="predicted"/>
<dbReference type="AlphaFoldDB" id="A0A840ZK11"/>
<comment type="caution">
    <text evidence="2">The sequence shown here is derived from an EMBL/GenBank/DDBJ whole genome shotgun (WGS) entry which is preliminary data.</text>
</comment>
<dbReference type="Proteomes" id="UP000583454">
    <property type="component" value="Unassembled WGS sequence"/>
</dbReference>
<evidence type="ECO:0000313" key="2">
    <source>
        <dbReference type="EMBL" id="MBB5757650.1"/>
    </source>
</evidence>
<evidence type="ECO:0000313" key="3">
    <source>
        <dbReference type="Proteomes" id="UP000583454"/>
    </source>
</evidence>
<organism evidence="2 3">
    <name type="scientific">Methylorubrum rhodinum</name>
    <dbReference type="NCBI Taxonomy" id="29428"/>
    <lineage>
        <taxon>Bacteria</taxon>
        <taxon>Pseudomonadati</taxon>
        <taxon>Pseudomonadota</taxon>
        <taxon>Alphaproteobacteria</taxon>
        <taxon>Hyphomicrobiales</taxon>
        <taxon>Methylobacteriaceae</taxon>
        <taxon>Methylorubrum</taxon>
    </lineage>
</organism>